<dbReference type="Proteomes" id="UP000257143">
    <property type="component" value="Unassembled WGS sequence"/>
</dbReference>
<dbReference type="RefSeq" id="WP_115772736.1">
    <property type="nucleotide sequence ID" value="NZ_PIOC01000013.1"/>
</dbReference>
<proteinExistence type="predicted"/>
<keyword evidence="2" id="KW-1185">Reference proteome</keyword>
<evidence type="ECO:0000313" key="1">
    <source>
        <dbReference type="EMBL" id="RDW19446.1"/>
    </source>
</evidence>
<dbReference type="EMBL" id="PIOC01000013">
    <property type="protein sequence ID" value="RDW19446.1"/>
    <property type="molecule type" value="Genomic_DNA"/>
</dbReference>
<sequence>MKKTKITTLLELLNSISENVPQVLEVQGSLLSPHSITLPEGYQLNGKNNESCIVSFNNSDGFGVTRNNTISNLTVMTKQTNRAIYTVCGIPDMGNLVFENLQITGQVSVISRQGTDRINLYGNNIHITSCDSRHYSEQPQKYGVNVYQGAMTVYNFNSDPNSQIDCKLTNISIGVKNAPVIGSGIFVCGFGDEGGKVNLESLTTGAVYSNGMLPYGTADIITAAVFIVYGVEAKIVEHHDEIVTYGVNDMVLDTWGKVEKWISHRPVISYGPSGIGFVNFGTVKDFLAQDIITYGLGARGFNQYDGTVENIKFKSITTYGDGSIGIQVSKPIGNMIIEENVATYGSVGNSLVKGVIMELAANAVSIKSGGGIESLTVKGDIITHGDGVTSYALEGGEVKELNVGGKIIANGKNAKELLKDDDLE</sequence>
<accession>A0A3D8PTJ7</accession>
<name>A0A3D8PTJ7_9BACI</name>
<organism evidence="1 2">
    <name type="scientific">Oceanobacillus arenosus</name>
    <dbReference type="NCBI Taxonomy" id="1229153"/>
    <lineage>
        <taxon>Bacteria</taxon>
        <taxon>Bacillati</taxon>
        <taxon>Bacillota</taxon>
        <taxon>Bacilli</taxon>
        <taxon>Bacillales</taxon>
        <taxon>Bacillaceae</taxon>
        <taxon>Oceanobacillus</taxon>
    </lineage>
</organism>
<evidence type="ECO:0000313" key="2">
    <source>
        <dbReference type="Proteomes" id="UP000257143"/>
    </source>
</evidence>
<gene>
    <name evidence="1" type="ORF">CWR48_08075</name>
</gene>
<reference evidence="2" key="1">
    <citation type="submission" date="2017-11" db="EMBL/GenBank/DDBJ databases">
        <authorList>
            <person name="Zhu W."/>
        </authorList>
    </citation>
    <scope>NUCLEOTIDE SEQUENCE [LARGE SCALE GENOMIC DNA]</scope>
    <source>
        <strain evidence="2">CAU 1183</strain>
    </source>
</reference>
<evidence type="ECO:0008006" key="3">
    <source>
        <dbReference type="Google" id="ProtNLM"/>
    </source>
</evidence>
<comment type="caution">
    <text evidence="1">The sequence shown here is derived from an EMBL/GenBank/DDBJ whole genome shotgun (WGS) entry which is preliminary data.</text>
</comment>
<dbReference type="OrthoDB" id="3661445at2"/>
<dbReference type="AlphaFoldDB" id="A0A3D8PTJ7"/>
<protein>
    <recommendedName>
        <fullName evidence="3">Right handed beta helix domain-containing protein</fullName>
    </recommendedName>
</protein>